<dbReference type="Pfam" id="PF02417">
    <property type="entry name" value="Chromate_transp"/>
    <property type="match status" value="1"/>
</dbReference>
<keyword evidence="4 7" id="KW-0812">Transmembrane</keyword>
<evidence type="ECO:0000256" key="4">
    <source>
        <dbReference type="ARBA" id="ARBA00022692"/>
    </source>
</evidence>
<dbReference type="PANTHER" id="PTHR43663">
    <property type="entry name" value="CHROMATE TRANSPORT PROTEIN-RELATED"/>
    <property type="match status" value="1"/>
</dbReference>
<dbReference type="EMBL" id="NFJD01000004">
    <property type="protein sequence ID" value="OUO56315.1"/>
    <property type="molecule type" value="Genomic_DNA"/>
</dbReference>
<keyword evidence="6 7" id="KW-0472">Membrane</keyword>
<comment type="similarity">
    <text evidence="2">Belongs to the chromate ion transporter (CHR) (TC 2.A.51) family.</text>
</comment>
<dbReference type="Proteomes" id="UP000196368">
    <property type="component" value="Unassembled WGS sequence"/>
</dbReference>
<accession>A0A1Y4DBT2</accession>
<dbReference type="GO" id="GO:0015109">
    <property type="term" value="F:chromate transmembrane transporter activity"/>
    <property type="evidence" value="ECO:0007669"/>
    <property type="project" value="InterPro"/>
</dbReference>
<dbReference type="OrthoDB" id="9788907at2"/>
<keyword evidence="9" id="KW-1185">Reference proteome</keyword>
<feature type="transmembrane region" description="Helical" evidence="7">
    <location>
        <begin position="142"/>
        <end position="173"/>
    </location>
</feature>
<keyword evidence="5 7" id="KW-1133">Transmembrane helix</keyword>
<dbReference type="GO" id="GO:0005886">
    <property type="term" value="C:plasma membrane"/>
    <property type="evidence" value="ECO:0007669"/>
    <property type="project" value="UniProtKB-SubCell"/>
</dbReference>
<evidence type="ECO:0000256" key="7">
    <source>
        <dbReference type="SAM" id="Phobius"/>
    </source>
</evidence>
<keyword evidence="3" id="KW-1003">Cell membrane</keyword>
<sequence length="174" mass="18848">MIYWKLFVTFFKIGLFNFGGGYAMISFMQNEVVFKHAWLTTAEFTDVVAISQVTPGPVGINLATYTGYTAADGVWGACVATLAVCLPSFILMLAVSKFFLKYRKAASVEAVFSGLRPAVIGLIAAAALVLCNRENFVDVKSLLFFAAAFVAVWKYKLGPISVIAVCGLAGWIVY</sequence>
<evidence type="ECO:0000256" key="2">
    <source>
        <dbReference type="ARBA" id="ARBA00005262"/>
    </source>
</evidence>
<comment type="caution">
    <text evidence="8">The sequence shown here is derived from an EMBL/GenBank/DDBJ whole genome shotgun (WGS) entry which is preliminary data.</text>
</comment>
<gene>
    <name evidence="8" type="ORF">B5F75_06790</name>
</gene>
<feature type="transmembrane region" description="Helical" evidence="7">
    <location>
        <begin position="107"/>
        <end position="130"/>
    </location>
</feature>
<evidence type="ECO:0000256" key="5">
    <source>
        <dbReference type="ARBA" id="ARBA00022989"/>
    </source>
</evidence>
<evidence type="ECO:0000256" key="1">
    <source>
        <dbReference type="ARBA" id="ARBA00004651"/>
    </source>
</evidence>
<proteinExistence type="inferred from homology"/>
<organism evidence="8 9">
    <name type="scientific">Candidatus Avelusimicrobium gallicola</name>
    <dbReference type="NCBI Taxonomy" id="2562704"/>
    <lineage>
        <taxon>Bacteria</taxon>
        <taxon>Pseudomonadati</taxon>
        <taxon>Elusimicrobiota</taxon>
        <taxon>Elusimicrobia</taxon>
        <taxon>Elusimicrobiales</taxon>
        <taxon>Elusimicrobiaceae</taxon>
        <taxon>Candidatus Avelusimicrobium</taxon>
    </lineage>
</organism>
<evidence type="ECO:0000256" key="3">
    <source>
        <dbReference type="ARBA" id="ARBA00022475"/>
    </source>
</evidence>
<dbReference type="RefSeq" id="WP_087289272.1">
    <property type="nucleotide sequence ID" value="NZ_NFJD01000004.1"/>
</dbReference>
<feature type="transmembrane region" description="Helical" evidence="7">
    <location>
        <begin position="74"/>
        <end position="95"/>
    </location>
</feature>
<reference evidence="9" key="1">
    <citation type="submission" date="2017-04" db="EMBL/GenBank/DDBJ databases">
        <title>Function of individual gut microbiota members based on whole genome sequencing of pure cultures obtained from chicken caecum.</title>
        <authorList>
            <person name="Medvecky M."/>
            <person name="Cejkova D."/>
            <person name="Polansky O."/>
            <person name="Karasova D."/>
            <person name="Kubasova T."/>
            <person name="Cizek A."/>
            <person name="Rychlik I."/>
        </authorList>
    </citation>
    <scope>NUCLEOTIDE SEQUENCE [LARGE SCALE GENOMIC DNA]</scope>
    <source>
        <strain evidence="9">An273</strain>
    </source>
</reference>
<protein>
    <submittedName>
        <fullName evidence="8">Chromate transporter</fullName>
    </submittedName>
</protein>
<dbReference type="AlphaFoldDB" id="A0A1Y4DBT2"/>
<evidence type="ECO:0000313" key="9">
    <source>
        <dbReference type="Proteomes" id="UP000196368"/>
    </source>
</evidence>
<feature type="transmembrane region" description="Helical" evidence="7">
    <location>
        <begin position="7"/>
        <end position="28"/>
    </location>
</feature>
<dbReference type="PANTHER" id="PTHR43663:SF1">
    <property type="entry name" value="CHROMATE TRANSPORTER"/>
    <property type="match status" value="1"/>
</dbReference>
<comment type="subcellular location">
    <subcellularLocation>
        <location evidence="1">Cell membrane</location>
        <topology evidence="1">Multi-pass membrane protein</topology>
    </subcellularLocation>
</comment>
<evidence type="ECO:0000256" key="6">
    <source>
        <dbReference type="ARBA" id="ARBA00023136"/>
    </source>
</evidence>
<dbReference type="InterPro" id="IPR003370">
    <property type="entry name" value="Chromate_transpt"/>
</dbReference>
<name>A0A1Y4DBT2_9BACT</name>
<evidence type="ECO:0000313" key="8">
    <source>
        <dbReference type="EMBL" id="OUO56315.1"/>
    </source>
</evidence>
<dbReference type="InterPro" id="IPR052518">
    <property type="entry name" value="CHR_Transporter"/>
</dbReference>